<evidence type="ECO:0000313" key="10">
    <source>
        <dbReference type="Proteomes" id="UP001183246"/>
    </source>
</evidence>
<evidence type="ECO:0000256" key="1">
    <source>
        <dbReference type="ARBA" id="ARBA00001974"/>
    </source>
</evidence>
<dbReference type="InterPro" id="IPR006091">
    <property type="entry name" value="Acyl-CoA_Oxase/DH_mid-dom"/>
</dbReference>
<proteinExistence type="inferred from homology"/>
<dbReference type="Pfam" id="PF02771">
    <property type="entry name" value="Acyl-CoA_dh_N"/>
    <property type="match status" value="1"/>
</dbReference>
<evidence type="ECO:0000259" key="6">
    <source>
        <dbReference type="Pfam" id="PF00441"/>
    </source>
</evidence>
<evidence type="ECO:0000256" key="5">
    <source>
        <dbReference type="RuleBase" id="RU362125"/>
    </source>
</evidence>
<reference evidence="10" key="1">
    <citation type="submission" date="2023-07" db="EMBL/GenBank/DDBJ databases">
        <title>30 novel species of actinomycetes from the DSMZ collection.</title>
        <authorList>
            <person name="Nouioui I."/>
        </authorList>
    </citation>
    <scope>NUCLEOTIDE SEQUENCE [LARGE SCALE GENOMIC DNA]</scope>
    <source>
        <strain evidence="10">DSM 44938</strain>
    </source>
</reference>
<comment type="cofactor">
    <cofactor evidence="1 5">
        <name>FAD</name>
        <dbReference type="ChEBI" id="CHEBI:57692"/>
    </cofactor>
</comment>
<dbReference type="InterPro" id="IPR009075">
    <property type="entry name" value="AcylCo_DH/oxidase_C"/>
</dbReference>
<dbReference type="SUPFAM" id="SSF47203">
    <property type="entry name" value="Acyl-CoA dehydrogenase C-terminal domain-like"/>
    <property type="match status" value="1"/>
</dbReference>
<evidence type="ECO:0000256" key="2">
    <source>
        <dbReference type="ARBA" id="ARBA00009347"/>
    </source>
</evidence>
<dbReference type="InterPro" id="IPR036250">
    <property type="entry name" value="AcylCo_DH-like_C"/>
</dbReference>
<accession>A0ABU2MZ56</accession>
<dbReference type="PIRSF" id="PIRSF016578">
    <property type="entry name" value="HsaA"/>
    <property type="match status" value="1"/>
</dbReference>
<dbReference type="InterPro" id="IPR046373">
    <property type="entry name" value="Acyl-CoA_Oxase/DH_mid-dom_sf"/>
</dbReference>
<sequence length="379" mass="40391">MKFDWTDEQRARYEATLAAARDAFPPGTAAAQEYYSRKDWRRLGDLGLLGLSIPAEYGGGGLGALDTAHAVEALGRGCTETGLVFGVSAHLFACGMPIADFATEDVRRRILPGMCSGELIAGNAITESGSGSDVSRLSVTAERVRGGWVLNGEKSFVSNGPAADVYVTYATTDPKAGPFSATGFVVDRTSAGVTAGEPFEKMGLRQCPAGALRFDDCFVPDAQVLGAPGQGGVIFQHSMGWERACLFAGYLGLADRVLDQCVAHARERRQFGKPISRFQAVSHRIAEMKLRTESARLLLYRACWEMDRGGPATLAIALSKLAISEGVVTSALDAVRIFGGRGYQQTDGIEAALRDAVPAVLFSGTSDIQRELIVRELGL</sequence>
<dbReference type="Gene3D" id="1.10.540.10">
    <property type="entry name" value="Acyl-CoA dehydrogenase/oxidase, N-terminal domain"/>
    <property type="match status" value="1"/>
</dbReference>
<gene>
    <name evidence="9" type="ORF">RM590_30720</name>
</gene>
<organism evidence="9 10">
    <name type="scientific">Streptomyces litchfieldiae</name>
    <dbReference type="NCBI Taxonomy" id="3075543"/>
    <lineage>
        <taxon>Bacteria</taxon>
        <taxon>Bacillati</taxon>
        <taxon>Actinomycetota</taxon>
        <taxon>Actinomycetes</taxon>
        <taxon>Kitasatosporales</taxon>
        <taxon>Streptomycetaceae</taxon>
        <taxon>Streptomyces</taxon>
    </lineage>
</organism>
<protein>
    <submittedName>
        <fullName evidence="9">Acyl-CoA dehydrogenase family protein</fullName>
    </submittedName>
</protein>
<dbReference type="InterPro" id="IPR009100">
    <property type="entry name" value="AcylCoA_DH/oxidase_NM_dom_sf"/>
</dbReference>
<keyword evidence="10" id="KW-1185">Reference proteome</keyword>
<dbReference type="Gene3D" id="2.40.110.10">
    <property type="entry name" value="Butyryl-CoA Dehydrogenase, subunit A, domain 2"/>
    <property type="match status" value="1"/>
</dbReference>
<keyword evidence="3 5" id="KW-0285">Flavoprotein</keyword>
<evidence type="ECO:0000256" key="4">
    <source>
        <dbReference type="ARBA" id="ARBA00022827"/>
    </source>
</evidence>
<dbReference type="InterPro" id="IPR037069">
    <property type="entry name" value="AcylCoA_DH/ox_N_sf"/>
</dbReference>
<evidence type="ECO:0000256" key="3">
    <source>
        <dbReference type="ARBA" id="ARBA00022630"/>
    </source>
</evidence>
<dbReference type="Pfam" id="PF02770">
    <property type="entry name" value="Acyl-CoA_dh_M"/>
    <property type="match status" value="1"/>
</dbReference>
<dbReference type="Proteomes" id="UP001183246">
    <property type="component" value="Unassembled WGS sequence"/>
</dbReference>
<feature type="domain" description="Acyl-CoA dehydrogenase/oxidase C-terminal" evidence="6">
    <location>
        <begin position="229"/>
        <end position="377"/>
    </location>
</feature>
<evidence type="ECO:0000259" key="7">
    <source>
        <dbReference type="Pfam" id="PF02770"/>
    </source>
</evidence>
<comment type="caution">
    <text evidence="9">The sequence shown here is derived from an EMBL/GenBank/DDBJ whole genome shotgun (WGS) entry which is preliminary data.</text>
</comment>
<keyword evidence="4 5" id="KW-0274">FAD</keyword>
<dbReference type="PANTHER" id="PTHR43884">
    <property type="entry name" value="ACYL-COA DEHYDROGENASE"/>
    <property type="match status" value="1"/>
</dbReference>
<feature type="domain" description="Acyl-CoA oxidase/dehydrogenase middle" evidence="7">
    <location>
        <begin position="124"/>
        <end position="217"/>
    </location>
</feature>
<keyword evidence="5" id="KW-0560">Oxidoreductase</keyword>
<dbReference type="PANTHER" id="PTHR43884:SF12">
    <property type="entry name" value="ISOVALERYL-COA DEHYDROGENASE, MITOCHONDRIAL-RELATED"/>
    <property type="match status" value="1"/>
</dbReference>
<dbReference type="Pfam" id="PF00441">
    <property type="entry name" value="Acyl-CoA_dh_1"/>
    <property type="match status" value="1"/>
</dbReference>
<dbReference type="SUPFAM" id="SSF56645">
    <property type="entry name" value="Acyl-CoA dehydrogenase NM domain-like"/>
    <property type="match status" value="1"/>
</dbReference>
<evidence type="ECO:0000313" key="9">
    <source>
        <dbReference type="EMBL" id="MDT0346922.1"/>
    </source>
</evidence>
<name>A0ABU2MZ56_9ACTN</name>
<dbReference type="Gene3D" id="1.20.140.10">
    <property type="entry name" value="Butyryl-CoA Dehydrogenase, subunit A, domain 3"/>
    <property type="match status" value="1"/>
</dbReference>
<dbReference type="InterPro" id="IPR013786">
    <property type="entry name" value="AcylCoA_DH/ox_N"/>
</dbReference>
<feature type="domain" description="Acyl-CoA dehydrogenase/oxidase N-terminal" evidence="8">
    <location>
        <begin position="6"/>
        <end position="118"/>
    </location>
</feature>
<comment type="similarity">
    <text evidence="2 5">Belongs to the acyl-CoA dehydrogenase family.</text>
</comment>
<dbReference type="EMBL" id="JAVREL010000025">
    <property type="protein sequence ID" value="MDT0346922.1"/>
    <property type="molecule type" value="Genomic_DNA"/>
</dbReference>
<evidence type="ECO:0000259" key="8">
    <source>
        <dbReference type="Pfam" id="PF02771"/>
    </source>
</evidence>
<dbReference type="RefSeq" id="WP_311708048.1">
    <property type="nucleotide sequence ID" value="NZ_JAVREL010000025.1"/>
</dbReference>